<reference evidence="1 4" key="2">
    <citation type="submission" date="2018-05" db="EMBL/GenBank/DDBJ databases">
        <title>Genomic Encyclopedia of Type Strains, Phase IV (KMG-IV): sequencing the most valuable type-strain genomes for metagenomic binning, comparative biology and taxonomic classification.</title>
        <authorList>
            <person name="Goeker M."/>
        </authorList>
    </citation>
    <scope>NUCLEOTIDE SEQUENCE [LARGE SCALE GENOMIC DNA]</scope>
    <source>
        <strain evidence="1 4">DSM 28816</strain>
    </source>
</reference>
<proteinExistence type="predicted"/>
<keyword evidence="3" id="KW-1185">Reference proteome</keyword>
<sequence length="82" mass="9726">MQEEIKEKVLDIVSKKFNKTIKDCNEPLLGHNINFTPVELAIFLKELEKDFTIYFQQEDIILGRFTDIENIVLLIQKEREKS</sequence>
<dbReference type="RefSeq" id="WP_094378408.1">
    <property type="nucleotide sequence ID" value="NZ_NOKA02000037.1"/>
</dbReference>
<organism evidence="1 4">
    <name type="scientific">Lachnotalea glycerini</name>
    <dbReference type="NCBI Taxonomy" id="1763509"/>
    <lineage>
        <taxon>Bacteria</taxon>
        <taxon>Bacillati</taxon>
        <taxon>Bacillota</taxon>
        <taxon>Clostridia</taxon>
        <taxon>Lachnospirales</taxon>
        <taxon>Lachnospiraceae</taxon>
        <taxon>Lachnotalea</taxon>
    </lineage>
</organism>
<name>A0A255I729_9FIRM</name>
<dbReference type="AlphaFoldDB" id="A0A255I729"/>
<evidence type="ECO:0000313" key="4">
    <source>
        <dbReference type="Proteomes" id="UP000247523"/>
    </source>
</evidence>
<accession>A0A255I729</accession>
<dbReference type="Gene3D" id="1.10.1200.10">
    <property type="entry name" value="ACP-like"/>
    <property type="match status" value="1"/>
</dbReference>
<dbReference type="InterPro" id="IPR036736">
    <property type="entry name" value="ACP-like_sf"/>
</dbReference>
<comment type="caution">
    <text evidence="1">The sequence shown here is derived from an EMBL/GenBank/DDBJ whole genome shotgun (WGS) entry which is preliminary data.</text>
</comment>
<evidence type="ECO:0000313" key="1">
    <source>
        <dbReference type="EMBL" id="PXV86888.1"/>
    </source>
</evidence>
<gene>
    <name evidence="1" type="ORF">C8E03_11188</name>
    <name evidence="2" type="ORF">CG710_014760</name>
</gene>
<protein>
    <recommendedName>
        <fullName evidence="5">Acyl carrier protein</fullName>
    </recommendedName>
</protein>
<dbReference type="EMBL" id="QICS01000011">
    <property type="protein sequence ID" value="PXV86888.1"/>
    <property type="molecule type" value="Genomic_DNA"/>
</dbReference>
<reference evidence="2 3" key="1">
    <citation type="journal article" date="2017" name="Genome Announc.">
        <title>Draft Genome Sequence of a Sporulating and Motile Strain of Lachnotalea glycerini Isolated from Water in Quebec City, Canada.</title>
        <authorList>
            <person name="Maheux A.F."/>
            <person name="Boudreau D.K."/>
            <person name="Berube E."/>
            <person name="Boissinot M."/>
            <person name="Raymond F."/>
            <person name="Brodeur S."/>
            <person name="Corbeil J."/>
            <person name="Isabel S."/>
            <person name="Omar R.F."/>
            <person name="Bergeron M.G."/>
        </authorList>
    </citation>
    <scope>NUCLEOTIDE SEQUENCE [LARGE SCALE GENOMIC DNA]</scope>
    <source>
        <strain evidence="2 3">CCRI-19302</strain>
    </source>
</reference>
<evidence type="ECO:0000313" key="2">
    <source>
        <dbReference type="EMBL" id="RDY30456.1"/>
    </source>
</evidence>
<dbReference type="Proteomes" id="UP000247523">
    <property type="component" value="Unassembled WGS sequence"/>
</dbReference>
<evidence type="ECO:0000313" key="3">
    <source>
        <dbReference type="Proteomes" id="UP000216411"/>
    </source>
</evidence>
<dbReference type="EMBL" id="NOKA02000037">
    <property type="protein sequence ID" value="RDY30456.1"/>
    <property type="molecule type" value="Genomic_DNA"/>
</dbReference>
<dbReference type="Proteomes" id="UP000216411">
    <property type="component" value="Unassembled WGS sequence"/>
</dbReference>
<evidence type="ECO:0008006" key="5">
    <source>
        <dbReference type="Google" id="ProtNLM"/>
    </source>
</evidence>
<reference evidence="2" key="3">
    <citation type="submission" date="2018-07" db="EMBL/GenBank/DDBJ databases">
        <authorList>
            <person name="Quirk P.G."/>
            <person name="Krulwich T.A."/>
        </authorList>
    </citation>
    <scope>NUCLEOTIDE SEQUENCE</scope>
    <source>
        <strain evidence="2">CCRI-19302</strain>
    </source>
</reference>